<feature type="domain" description="F-box" evidence="1">
    <location>
        <begin position="6"/>
        <end position="49"/>
    </location>
</feature>
<dbReference type="OMA" id="ILMCECI"/>
<dbReference type="InterPro" id="IPR001810">
    <property type="entry name" value="F-box_dom"/>
</dbReference>
<dbReference type="PANTHER" id="PTHR32134:SF92">
    <property type="entry name" value="FNIP REPEAT-CONTAINING PROTEIN"/>
    <property type="match status" value="1"/>
</dbReference>
<reference evidence="2 3" key="1">
    <citation type="journal article" date="2011" name="Genome Res.">
        <title>Phylogeny-wide analysis of social amoeba genomes highlights ancient origins for complex intercellular communication.</title>
        <authorList>
            <person name="Heidel A.J."/>
            <person name="Lawal H.M."/>
            <person name="Felder M."/>
            <person name="Schilde C."/>
            <person name="Helps N.R."/>
            <person name="Tunggal B."/>
            <person name="Rivero F."/>
            <person name="John U."/>
            <person name="Schleicher M."/>
            <person name="Eichinger L."/>
            <person name="Platzer M."/>
            <person name="Noegel A.A."/>
            <person name="Schaap P."/>
            <person name="Gloeckner G."/>
        </authorList>
    </citation>
    <scope>NUCLEOTIDE SEQUENCE [LARGE SCALE GENOMIC DNA]</scope>
    <source>
        <strain evidence="3">ATCC 26659 / Pp 5 / PN500</strain>
    </source>
</reference>
<dbReference type="PROSITE" id="PS50181">
    <property type="entry name" value="FBOX"/>
    <property type="match status" value="1"/>
</dbReference>
<dbReference type="Proteomes" id="UP000001396">
    <property type="component" value="Unassembled WGS sequence"/>
</dbReference>
<keyword evidence="3" id="KW-1185">Reference proteome</keyword>
<dbReference type="Pfam" id="PF05725">
    <property type="entry name" value="FNIP"/>
    <property type="match status" value="1"/>
</dbReference>
<dbReference type="InterPro" id="IPR008615">
    <property type="entry name" value="FNIP"/>
</dbReference>
<protein>
    <recommendedName>
        <fullName evidence="1">F-box domain-containing protein</fullName>
    </recommendedName>
</protein>
<accession>D3BBZ4</accession>
<dbReference type="RefSeq" id="XP_020433295.1">
    <property type="nucleotide sequence ID" value="XM_020576883.1"/>
</dbReference>
<dbReference type="PANTHER" id="PTHR32134">
    <property type="entry name" value="FNIP REPEAT-CONTAINING PROTEIN"/>
    <property type="match status" value="1"/>
</dbReference>
<sequence length="492" mass="55806">MNSNDKNGLVQLPFILLKKIIDYLDNLDKICFSLLCKQLFENRQRYLYIPLVVTNDTIAYAIKGFQLKSFSNQIESFNIENSNHTKKTILKVAQFLDHPILLNTKRISPGIVTIVNQSDFNALTEKDIPVDIVEIALNCFEYGGSILDIPAIDRIHSLECFLSTDIDYRLPSNLTYLAIHKRVTFGPNAMLPPCLETLMLVGEHRFAKGFLPNTLKNLILMCECILDRDTLPHGLECLEIVNDSYDYPIAKGVLPSTLKHLTLFSYSGDLICFGDNESIDNTGIEQQSNDTYIPSTLESLKLGSFFNTTKENFNSILPTQLRSLELLSSFTEVIDCSQIPSRVTTLKLESYPDSIKLNRIPHGIKSLDIYYLESPLPAGSLPDTLESLSIRGNTNWDWRNQLSLSGLNPSIRSLSLSSIYCNSISLQSLPKSVVNLEFFSDLQFNLKLRRLDHPSLDRFILFLHLNQGAFVESSDLIDIQKRFEQILENKTF</sequence>
<dbReference type="InParanoid" id="D3BBZ4"/>
<dbReference type="FunCoup" id="D3BBZ4">
    <property type="interactions" value="167"/>
</dbReference>
<dbReference type="AlphaFoldDB" id="D3BBZ4"/>
<dbReference type="EMBL" id="ADBJ01000026">
    <property type="protein sequence ID" value="EFA81177.1"/>
    <property type="molecule type" value="Genomic_DNA"/>
</dbReference>
<evidence type="ECO:0000259" key="1">
    <source>
        <dbReference type="PROSITE" id="PS50181"/>
    </source>
</evidence>
<comment type="caution">
    <text evidence="2">The sequence shown here is derived from an EMBL/GenBank/DDBJ whole genome shotgun (WGS) entry which is preliminary data.</text>
</comment>
<evidence type="ECO:0000313" key="2">
    <source>
        <dbReference type="EMBL" id="EFA81177.1"/>
    </source>
</evidence>
<name>D3BBZ4_HETP5</name>
<evidence type="ECO:0000313" key="3">
    <source>
        <dbReference type="Proteomes" id="UP000001396"/>
    </source>
</evidence>
<dbReference type="GeneID" id="31361498"/>
<organism evidence="2 3">
    <name type="scientific">Heterostelium pallidum (strain ATCC 26659 / Pp 5 / PN500)</name>
    <name type="common">Cellular slime mold</name>
    <name type="synonym">Polysphondylium pallidum</name>
    <dbReference type="NCBI Taxonomy" id="670386"/>
    <lineage>
        <taxon>Eukaryota</taxon>
        <taxon>Amoebozoa</taxon>
        <taxon>Evosea</taxon>
        <taxon>Eumycetozoa</taxon>
        <taxon>Dictyostelia</taxon>
        <taxon>Acytosteliales</taxon>
        <taxon>Acytosteliaceae</taxon>
        <taxon>Heterostelium</taxon>
    </lineage>
</organism>
<proteinExistence type="predicted"/>
<dbReference type="InterPro" id="IPR051251">
    <property type="entry name" value="STK_FNIP-Repeat"/>
</dbReference>
<gene>
    <name evidence="2" type="ORF">PPL_06014</name>
</gene>